<evidence type="ECO:0000256" key="6">
    <source>
        <dbReference type="ARBA" id="ARBA00056662"/>
    </source>
</evidence>
<dbReference type="GO" id="GO:0000166">
    <property type="term" value="F:nucleotide binding"/>
    <property type="evidence" value="ECO:0007669"/>
    <property type="project" value="UniProtKB-KW"/>
</dbReference>
<evidence type="ECO:0000256" key="2">
    <source>
        <dbReference type="ARBA" id="ARBA00005689"/>
    </source>
</evidence>
<dbReference type="RefSeq" id="WP_092085023.1">
    <property type="nucleotide sequence ID" value="NZ_FNEL01000016.1"/>
</dbReference>
<feature type="domain" description="Alanine dehydrogenase/pyridine nucleotide transhydrogenase NAD(H)-binding" evidence="12">
    <location>
        <begin position="147"/>
        <end position="295"/>
    </location>
</feature>
<evidence type="ECO:0000256" key="9">
    <source>
        <dbReference type="PIRSR" id="PIRSR000183-2"/>
    </source>
</evidence>
<feature type="binding site" evidence="10">
    <location>
        <position position="196"/>
    </location>
    <ligand>
        <name>NAD(+)</name>
        <dbReference type="ChEBI" id="CHEBI:57540"/>
    </ligand>
</feature>
<comment type="cofactor">
    <cofactor evidence="11">
        <name>Mg(2+)</name>
        <dbReference type="ChEBI" id="CHEBI:18420"/>
    </cofactor>
    <text evidence="11">Binds 1 Mg(2+) ion per subunit.</text>
</comment>
<dbReference type="Pfam" id="PF01262">
    <property type="entry name" value="AlaDh_PNT_C"/>
    <property type="match status" value="1"/>
</dbReference>
<dbReference type="SMART" id="SM01002">
    <property type="entry name" value="AlaDh_PNT_C"/>
    <property type="match status" value="1"/>
</dbReference>
<evidence type="ECO:0000256" key="1">
    <source>
        <dbReference type="ARBA" id="ARBA00005206"/>
    </source>
</evidence>
<dbReference type="Pfam" id="PF05222">
    <property type="entry name" value="AlaDh_PNT_N"/>
    <property type="match status" value="1"/>
</dbReference>
<accession>A0A1G8L215</accession>
<dbReference type="InterPro" id="IPR007698">
    <property type="entry name" value="AlaDH/PNT_NAD(H)-bd"/>
</dbReference>
<dbReference type="FunFam" id="3.40.50.720:FF:000433">
    <property type="entry name" value="Alanine dehydrogenase 1"/>
    <property type="match status" value="1"/>
</dbReference>
<feature type="binding site" evidence="10">
    <location>
        <begin position="236"/>
        <end position="237"/>
    </location>
    <ligand>
        <name>NAD(+)</name>
        <dbReference type="ChEBI" id="CHEBI:57540"/>
    </ligand>
</feature>
<feature type="binding site" evidence="10">
    <location>
        <position position="201"/>
    </location>
    <ligand>
        <name>NAD(+)</name>
        <dbReference type="ChEBI" id="CHEBI:57540"/>
    </ligand>
</feature>
<dbReference type="PANTHER" id="PTHR42795">
    <property type="entry name" value="ALANINE DEHYDROGENASE"/>
    <property type="match status" value="1"/>
</dbReference>
<dbReference type="Gene3D" id="3.40.50.720">
    <property type="entry name" value="NAD(P)-binding Rossmann-like Domain"/>
    <property type="match status" value="2"/>
</dbReference>
<feature type="binding site" evidence="10">
    <location>
        <begin position="296"/>
        <end position="299"/>
    </location>
    <ligand>
        <name>NAD(+)</name>
        <dbReference type="ChEBI" id="CHEBI:57540"/>
    </ligand>
</feature>
<dbReference type="EC" id="1.4.1.1" evidence="7"/>
<feature type="binding site" evidence="9">
    <location>
        <position position="73"/>
    </location>
    <ligand>
        <name>substrate</name>
    </ligand>
</feature>
<comment type="catalytic activity">
    <reaction evidence="5 7">
        <text>L-alanine + NAD(+) + H2O = pyruvate + NH4(+) + NADH + H(+)</text>
        <dbReference type="Rhea" id="RHEA:18405"/>
        <dbReference type="ChEBI" id="CHEBI:15361"/>
        <dbReference type="ChEBI" id="CHEBI:15377"/>
        <dbReference type="ChEBI" id="CHEBI:15378"/>
        <dbReference type="ChEBI" id="CHEBI:28938"/>
        <dbReference type="ChEBI" id="CHEBI:57540"/>
        <dbReference type="ChEBI" id="CHEBI:57945"/>
        <dbReference type="ChEBI" id="CHEBI:57972"/>
        <dbReference type="EC" id="1.4.1.1"/>
    </reaction>
</comment>
<gene>
    <name evidence="14" type="primary">ald</name>
    <name evidence="14" type="ORF">CJ205_03400</name>
</gene>
<dbReference type="GO" id="GO:0005886">
    <property type="term" value="C:plasma membrane"/>
    <property type="evidence" value="ECO:0007669"/>
    <property type="project" value="TreeGrafter"/>
</dbReference>
<dbReference type="AlphaFoldDB" id="A0A1G8L215"/>
<dbReference type="NCBIfam" id="TIGR00518">
    <property type="entry name" value="alaDH"/>
    <property type="match status" value="1"/>
</dbReference>
<dbReference type="SUPFAM" id="SSF52283">
    <property type="entry name" value="Formate/glycerate dehydrogenase catalytic domain-like"/>
    <property type="match status" value="1"/>
</dbReference>
<evidence type="ECO:0000256" key="3">
    <source>
        <dbReference type="ARBA" id="ARBA00023002"/>
    </source>
</evidence>
<evidence type="ECO:0000256" key="10">
    <source>
        <dbReference type="PIRSR" id="PIRSR000183-3"/>
    </source>
</evidence>
<dbReference type="GO" id="GO:0042853">
    <property type="term" value="P:L-alanine catabolic process"/>
    <property type="evidence" value="ECO:0007669"/>
    <property type="project" value="InterPro"/>
</dbReference>
<dbReference type="SUPFAM" id="SSF51735">
    <property type="entry name" value="NAD(P)-binding Rossmann-fold domains"/>
    <property type="match status" value="1"/>
</dbReference>
<feature type="binding site" evidence="11">
    <location>
        <position position="321"/>
    </location>
    <ligand>
        <name>Mg(2+)</name>
        <dbReference type="ChEBI" id="CHEBI:18420"/>
    </ligand>
</feature>
<protein>
    <recommendedName>
        <fullName evidence="7">Alanine dehydrogenase</fullName>
        <ecNumber evidence="7">1.4.1.1</ecNumber>
    </recommendedName>
</protein>
<comment type="function">
    <text evidence="6">May play a role in cell wall synthesis as L-alanine is an important constituent of the peptidoglycan layer.</text>
</comment>
<keyword evidence="4 7" id="KW-0520">NAD</keyword>
<keyword evidence="11" id="KW-0460">Magnesium</keyword>
<dbReference type="PANTHER" id="PTHR42795:SF1">
    <property type="entry name" value="ALANINE DEHYDROGENASE"/>
    <property type="match status" value="1"/>
</dbReference>
<evidence type="ECO:0000259" key="13">
    <source>
        <dbReference type="SMART" id="SM01003"/>
    </source>
</evidence>
<dbReference type="PIRSF" id="PIRSF000183">
    <property type="entry name" value="Alanine_dh"/>
    <property type="match status" value="1"/>
</dbReference>
<evidence type="ECO:0000313" key="14">
    <source>
        <dbReference type="EMBL" id="PMC58640.1"/>
    </source>
</evidence>
<reference evidence="14 15" key="1">
    <citation type="submission" date="2017-09" db="EMBL/GenBank/DDBJ databases">
        <title>Bacterial strain isolated from the female urinary microbiota.</title>
        <authorList>
            <person name="Thomas-White K."/>
            <person name="Kumar N."/>
            <person name="Forster S."/>
            <person name="Putonti C."/>
            <person name="Lawley T."/>
            <person name="Wolfe A.J."/>
        </authorList>
    </citation>
    <scope>NUCLEOTIDE SEQUENCE [LARGE SCALE GENOMIC DNA]</scope>
    <source>
        <strain evidence="14 15">UMB0852</strain>
    </source>
</reference>
<feature type="binding site" evidence="10">
    <location>
        <begin position="264"/>
        <end position="267"/>
    </location>
    <ligand>
        <name>NAD(+)</name>
        <dbReference type="ChEBI" id="CHEBI:57540"/>
    </ligand>
</feature>
<comment type="similarity">
    <text evidence="2 7">Belongs to the AlaDH/PNT family.</text>
</comment>
<evidence type="ECO:0000256" key="7">
    <source>
        <dbReference type="PIRNR" id="PIRNR000183"/>
    </source>
</evidence>
<keyword evidence="10" id="KW-0547">Nucleotide-binding</keyword>
<dbReference type="GO" id="GO:0046872">
    <property type="term" value="F:metal ion binding"/>
    <property type="evidence" value="ECO:0007669"/>
    <property type="project" value="UniProtKB-KW"/>
</dbReference>
<dbReference type="Proteomes" id="UP000235682">
    <property type="component" value="Unassembled WGS sequence"/>
</dbReference>
<evidence type="ECO:0000256" key="4">
    <source>
        <dbReference type="ARBA" id="ARBA00023027"/>
    </source>
</evidence>
<evidence type="ECO:0000313" key="15">
    <source>
        <dbReference type="Proteomes" id="UP000235682"/>
    </source>
</evidence>
<evidence type="ECO:0000256" key="8">
    <source>
        <dbReference type="PIRSR" id="PIRSR000183-1"/>
    </source>
</evidence>
<dbReference type="CDD" id="cd05305">
    <property type="entry name" value="L-AlaDH"/>
    <property type="match status" value="1"/>
</dbReference>
<dbReference type="InterPro" id="IPR008141">
    <property type="entry name" value="Ala_DH"/>
</dbReference>
<dbReference type="SMART" id="SM01003">
    <property type="entry name" value="AlaDh_PNT_N"/>
    <property type="match status" value="1"/>
</dbReference>
<feature type="binding site" evidence="9">
    <location>
        <position position="15"/>
    </location>
    <ligand>
        <name>substrate</name>
    </ligand>
</feature>
<comment type="caution">
    <text evidence="14">The sequence shown here is derived from an EMBL/GenBank/DDBJ whole genome shotgun (WGS) entry which is preliminary data.</text>
</comment>
<dbReference type="EMBL" id="PNHE01000009">
    <property type="protein sequence ID" value="PMC58640.1"/>
    <property type="molecule type" value="Genomic_DNA"/>
</dbReference>
<keyword evidence="15" id="KW-1185">Reference proteome</keyword>
<sequence length="369" mass="39172">MKIGIVKETKNKEFRVAASPELVKKLVDAGHEVVVETHAGEGTRFSDDLYKEAGATIGSTDEAWDVEMVMKVKEPQPAEYKYFKEGLIIFAYFHLAAEPELTKALVDSGATAVAYESIKAEDGSLPALTPMSQVAGRMSIQIGMHFLERNFGGKGLLLGGVPGTDPGQVTVIGGGVVGENAAAKADALGANVTVLDVNKDRLAQLKEQYPNFEVVESTPENIDTYVKKADIVIGAVLIPGSKAPVLVKNETVKQMAPGSVIVDIAVDQGGIFESNDRATSHDEPIIEKFGVLHYAVPNMPGAVPRTSSAALENITGPFALEIAEVGLEQAAINDPMIESGIDIVKGQLTNEAAADSLGLTYVPYKEAEH</sequence>
<dbReference type="InterPro" id="IPR007886">
    <property type="entry name" value="AlaDH/PNT_N"/>
</dbReference>
<evidence type="ECO:0000256" key="11">
    <source>
        <dbReference type="PIRSR" id="PIRSR000183-4"/>
    </source>
</evidence>
<organism evidence="14 15">
    <name type="scientific">Dolosicoccus paucivorans</name>
    <dbReference type="NCBI Taxonomy" id="84521"/>
    <lineage>
        <taxon>Bacteria</taxon>
        <taxon>Bacillati</taxon>
        <taxon>Bacillota</taxon>
        <taxon>Bacilli</taxon>
        <taxon>Lactobacillales</taxon>
        <taxon>Aerococcaceae</taxon>
        <taxon>Dolosicoccus</taxon>
    </lineage>
</organism>
<dbReference type="GO" id="GO:0000286">
    <property type="term" value="F:alanine dehydrogenase activity"/>
    <property type="evidence" value="ECO:0007669"/>
    <property type="project" value="UniProtKB-UniRule"/>
</dbReference>
<proteinExistence type="inferred from homology"/>
<feature type="active site" description="Proton donor/acceptor" evidence="8">
    <location>
        <position position="94"/>
    </location>
</feature>
<dbReference type="STRING" id="84521.SAMN04487994_101623"/>
<feature type="active site" description="Proton donor/acceptor" evidence="8">
    <location>
        <position position="267"/>
    </location>
</feature>
<name>A0A1G8L215_9LACT</name>
<feature type="domain" description="Alanine dehydrogenase/pyridine nucleotide transhydrogenase N-terminal" evidence="13">
    <location>
        <begin position="4"/>
        <end position="135"/>
    </location>
</feature>
<keyword evidence="11" id="KW-0479">Metal-binding</keyword>
<feature type="binding site" evidence="10">
    <location>
        <position position="277"/>
    </location>
    <ligand>
        <name>NAD(+)</name>
        <dbReference type="ChEBI" id="CHEBI:57540"/>
    </ligand>
</feature>
<dbReference type="OrthoDB" id="9804592at2"/>
<dbReference type="InterPro" id="IPR036291">
    <property type="entry name" value="NAD(P)-bd_dom_sf"/>
</dbReference>
<keyword evidence="3 7" id="KW-0560">Oxidoreductase</keyword>
<evidence type="ECO:0000256" key="5">
    <source>
        <dbReference type="ARBA" id="ARBA00049277"/>
    </source>
</evidence>
<feature type="binding site" evidence="10">
    <location>
        <position position="217"/>
    </location>
    <ligand>
        <name>NAD(+)</name>
        <dbReference type="ChEBI" id="CHEBI:57540"/>
    </ligand>
</feature>
<evidence type="ECO:0000259" key="12">
    <source>
        <dbReference type="SMART" id="SM01002"/>
    </source>
</evidence>
<comment type="pathway">
    <text evidence="1">Amino-acid degradation; L-alanine degradation via dehydrogenase pathway; NH(3) and pyruvate from L-alanine: step 1/1.</text>
</comment>
<feature type="binding site" evidence="10">
    <location>
        <position position="132"/>
    </location>
    <ligand>
        <name>NAD(+)</name>
        <dbReference type="ChEBI" id="CHEBI:57540"/>
    </ligand>
</feature>